<evidence type="ECO:0000313" key="4">
    <source>
        <dbReference type="EMBL" id="EES90576.1"/>
    </source>
</evidence>
<keyword evidence="4" id="KW-0378">Hydrolase</keyword>
<dbReference type="Pfam" id="PF05193">
    <property type="entry name" value="Peptidase_M16_C"/>
    <property type="match status" value="1"/>
</dbReference>
<dbReference type="InterPro" id="IPR007863">
    <property type="entry name" value="Peptidase_M16_C"/>
</dbReference>
<dbReference type="Gene3D" id="3.30.830.10">
    <property type="entry name" value="Metalloenzyme, LuxS/M16 peptidase-like"/>
    <property type="match status" value="2"/>
</dbReference>
<dbReference type="InterPro" id="IPR011765">
    <property type="entry name" value="Pept_M16_N"/>
</dbReference>
<dbReference type="GO" id="GO:0008233">
    <property type="term" value="F:peptidase activity"/>
    <property type="evidence" value="ECO:0007669"/>
    <property type="project" value="UniProtKB-KW"/>
</dbReference>
<dbReference type="Proteomes" id="UP000006160">
    <property type="component" value="Unassembled WGS sequence"/>
</dbReference>
<dbReference type="GO" id="GO:0006508">
    <property type="term" value="P:proteolysis"/>
    <property type="evidence" value="ECO:0007669"/>
    <property type="project" value="UniProtKB-KW"/>
</dbReference>
<dbReference type="GO" id="GO:0046872">
    <property type="term" value="F:metal ion binding"/>
    <property type="evidence" value="ECO:0007669"/>
    <property type="project" value="InterPro"/>
</dbReference>
<name>A0A9P2G611_CLOBO</name>
<dbReference type="InterPro" id="IPR050361">
    <property type="entry name" value="MPP/UQCRC_Complex"/>
</dbReference>
<evidence type="ECO:0000313" key="5">
    <source>
        <dbReference type="Proteomes" id="UP000006160"/>
    </source>
</evidence>
<dbReference type="PANTHER" id="PTHR11851">
    <property type="entry name" value="METALLOPROTEASE"/>
    <property type="match status" value="1"/>
</dbReference>
<dbReference type="RefSeq" id="WP_003375066.1">
    <property type="nucleotide sequence ID" value="NZ_ACSJ01000007.1"/>
</dbReference>
<dbReference type="AlphaFoldDB" id="A0A9P2G611"/>
<protein>
    <submittedName>
        <fullName evidence="4">Zinc protease</fullName>
    </submittedName>
</protein>
<reference evidence="4 5" key="1">
    <citation type="submission" date="2009-10" db="EMBL/GenBank/DDBJ databases">
        <authorList>
            <person name="Shrivastava S."/>
            <person name="Brinkac L.B."/>
            <person name="Brown J.L."/>
            <person name="Bruce D.B."/>
            <person name="Detter C."/>
            <person name="Green L.D."/>
            <person name="Munk C.A."/>
            <person name="Rogers Y.C."/>
            <person name="Tapia R."/>
            <person name="Saunders E.S."/>
            <person name="Sims D.R."/>
            <person name="Smith L.A."/>
            <person name="Smith T.J."/>
            <person name="Sutton G."/>
            <person name="Brettin T."/>
        </authorList>
    </citation>
    <scope>NUCLEOTIDE SEQUENCE [LARGE SCALE GENOMIC DNA]</scope>
    <source>
        <strain evidence="5">D str. 1873</strain>
    </source>
</reference>
<dbReference type="Pfam" id="PF00675">
    <property type="entry name" value="Peptidase_M16"/>
    <property type="match status" value="1"/>
</dbReference>
<evidence type="ECO:0000256" key="1">
    <source>
        <dbReference type="ARBA" id="ARBA00007261"/>
    </source>
</evidence>
<comment type="similarity">
    <text evidence="1">Belongs to the peptidase M16 family.</text>
</comment>
<dbReference type="SUPFAM" id="SSF63411">
    <property type="entry name" value="LuxS/MPP-like metallohydrolase"/>
    <property type="match status" value="2"/>
</dbReference>
<dbReference type="PANTHER" id="PTHR11851:SF49">
    <property type="entry name" value="MITOCHONDRIAL-PROCESSING PEPTIDASE SUBUNIT ALPHA"/>
    <property type="match status" value="1"/>
</dbReference>
<comment type="caution">
    <text evidence="4">The sequence shown here is derived from an EMBL/GenBank/DDBJ whole genome shotgun (WGS) entry which is preliminary data.</text>
</comment>
<gene>
    <name evidence="4" type="ORF">CLG_B0805</name>
</gene>
<evidence type="ECO:0000259" key="2">
    <source>
        <dbReference type="Pfam" id="PF00675"/>
    </source>
</evidence>
<organism evidence="4 5">
    <name type="scientific">Clostridium botulinum D str. 1873</name>
    <dbReference type="NCBI Taxonomy" id="592027"/>
    <lineage>
        <taxon>Bacteria</taxon>
        <taxon>Bacillati</taxon>
        <taxon>Bacillota</taxon>
        <taxon>Clostridia</taxon>
        <taxon>Eubacteriales</taxon>
        <taxon>Clostridiaceae</taxon>
        <taxon>Clostridium</taxon>
    </lineage>
</organism>
<dbReference type="EMBL" id="ACSJ01000007">
    <property type="protein sequence ID" value="EES90576.1"/>
    <property type="molecule type" value="Genomic_DNA"/>
</dbReference>
<evidence type="ECO:0000259" key="3">
    <source>
        <dbReference type="Pfam" id="PF05193"/>
    </source>
</evidence>
<accession>A0A9P2G611</accession>
<keyword evidence="4" id="KW-0645">Protease</keyword>
<dbReference type="InterPro" id="IPR011249">
    <property type="entry name" value="Metalloenz_LuxS/M16"/>
</dbReference>
<feature type="domain" description="Peptidase M16 N-terminal" evidence="2">
    <location>
        <begin position="18"/>
        <end position="155"/>
    </location>
</feature>
<proteinExistence type="inferred from homology"/>
<feature type="domain" description="Peptidase M16 C-terminal" evidence="3">
    <location>
        <begin position="163"/>
        <end position="325"/>
    </location>
</feature>
<sequence length="406" mass="46957">MKKHIFNNGIQLYYVKRQGNISSFCIGFNAGALVENKDNRGIAHAVEHMVFKGTKTRNEDEINKLSDKIFGFNNAMTNYPYAIYYGTTLSSDFNKGFQLYSDILINPTFPKEGFKEEIDVILEELKEWKDDAYQECEDELFYNAFKKRRIKDLIIGDKKSIENITLSDIKKFYNKHYAPENCVISVVSSMEFQEVLKIVDDNFGEWKNNYNFKCEDIYEKNVPGVFCKIRNDINGAKIQYCFPIHNLSNEEIKALKIFNFKFGEGTSSILFDKIRTKNGMAYDISSSIKNEKGIKLFVITLGTSVDKIEKAMELINKSIYSIKNIEGMFNEDNIKDIVKSINLKKELALEKSIEVCKKITTNKIMFNSVDDVFDEFMKDILIDEKKIIDTVCKVLKNPTIQILKPQ</sequence>